<evidence type="ECO:0000313" key="2">
    <source>
        <dbReference type="EMBL" id="PJE77292.1"/>
    </source>
</evidence>
<reference evidence="3" key="1">
    <citation type="submission" date="2017-09" db="EMBL/GenBank/DDBJ databases">
        <title>Depth-based differentiation of microbial function through sediment-hosted aquifers and enrichment of novel symbionts in the deep terrestrial subsurface.</title>
        <authorList>
            <person name="Probst A.J."/>
            <person name="Ladd B."/>
            <person name="Jarett J.K."/>
            <person name="Geller-Mcgrath D.E."/>
            <person name="Sieber C.M.K."/>
            <person name="Emerson J.B."/>
            <person name="Anantharaman K."/>
            <person name="Thomas B.C."/>
            <person name="Malmstrom R."/>
            <person name="Stieglmeier M."/>
            <person name="Klingl A."/>
            <person name="Woyke T."/>
            <person name="Ryan C.M."/>
            <person name="Banfield J.F."/>
        </authorList>
    </citation>
    <scope>NUCLEOTIDE SEQUENCE [LARGE SCALE GENOMIC DNA]</scope>
</reference>
<feature type="region of interest" description="Disordered" evidence="1">
    <location>
        <begin position="35"/>
        <end position="84"/>
    </location>
</feature>
<name>A0A2M8LIN5_9BACT</name>
<dbReference type="EMBL" id="PFEU01000001">
    <property type="protein sequence ID" value="PJE77292.1"/>
    <property type="molecule type" value="Genomic_DNA"/>
</dbReference>
<dbReference type="AlphaFoldDB" id="A0A2M8LIN5"/>
<dbReference type="Proteomes" id="UP000231436">
    <property type="component" value="Unassembled WGS sequence"/>
</dbReference>
<proteinExistence type="predicted"/>
<gene>
    <name evidence="2" type="ORF">COV05_00075</name>
</gene>
<sequence>MSKKEITVRIVPLSGSPVDKKVAFKTGMTVAQALESAGVSPERKDISVQAEPGQELKPGDTVVATDRKVTAGSQVTARERPQGS</sequence>
<evidence type="ECO:0000256" key="1">
    <source>
        <dbReference type="SAM" id="MobiDB-lite"/>
    </source>
</evidence>
<accession>A0A2M8LIN5</accession>
<comment type="caution">
    <text evidence="2">The sequence shown here is derived from an EMBL/GenBank/DDBJ whole genome shotgun (WGS) entry which is preliminary data.</text>
</comment>
<organism evidence="2 3">
    <name type="scientific">Candidatus Uhrbacteria bacterium CG10_big_fil_rev_8_21_14_0_10_48_16</name>
    <dbReference type="NCBI Taxonomy" id="1975038"/>
    <lineage>
        <taxon>Bacteria</taxon>
        <taxon>Candidatus Uhriibacteriota</taxon>
    </lineage>
</organism>
<evidence type="ECO:0000313" key="3">
    <source>
        <dbReference type="Proteomes" id="UP000231436"/>
    </source>
</evidence>
<protein>
    <submittedName>
        <fullName evidence="2">Uncharacterized protein</fullName>
    </submittedName>
</protein>